<dbReference type="PROSITE" id="PS51257">
    <property type="entry name" value="PROKAR_LIPOPROTEIN"/>
    <property type="match status" value="1"/>
</dbReference>
<dbReference type="RefSeq" id="WP_201368748.1">
    <property type="nucleotide sequence ID" value="NZ_BNJG01000001.1"/>
</dbReference>
<comment type="caution">
    <text evidence="2">The sequence shown here is derived from an EMBL/GenBank/DDBJ whole genome shotgun (WGS) entry which is preliminary data.</text>
</comment>
<gene>
    <name evidence="2" type="ORF">KSB_02490</name>
</gene>
<accession>A0ABQ3UGE0</accession>
<protein>
    <recommendedName>
        <fullName evidence="4">DUF1795 domain-containing protein</fullName>
    </recommendedName>
</protein>
<keyword evidence="1" id="KW-0732">Signal</keyword>
<feature type="signal peptide" evidence="1">
    <location>
        <begin position="1"/>
        <end position="26"/>
    </location>
</feature>
<keyword evidence="3" id="KW-1185">Reference proteome</keyword>
<dbReference type="EMBL" id="BNJG01000001">
    <property type="protein sequence ID" value="GHO51774.1"/>
    <property type="molecule type" value="Genomic_DNA"/>
</dbReference>
<evidence type="ECO:0000256" key="1">
    <source>
        <dbReference type="SAM" id="SignalP"/>
    </source>
</evidence>
<evidence type="ECO:0008006" key="4">
    <source>
        <dbReference type="Google" id="ProtNLM"/>
    </source>
</evidence>
<reference evidence="2 3" key="1">
    <citation type="journal article" date="2021" name="Int. J. Syst. Evol. Microbiol.">
        <title>Reticulibacter mediterranei gen. nov., sp. nov., within the new family Reticulibacteraceae fam. nov., and Ktedonospora formicarum gen. nov., sp. nov., Ktedonobacter robiniae sp. nov., Dictyobacter formicarum sp. nov. and Dictyobacter arantiisoli sp. nov., belonging to the class Ktedonobacteria.</title>
        <authorList>
            <person name="Yabe S."/>
            <person name="Zheng Y."/>
            <person name="Wang C.M."/>
            <person name="Sakai Y."/>
            <person name="Abe K."/>
            <person name="Yokota A."/>
            <person name="Donadio S."/>
            <person name="Cavaletti L."/>
            <person name="Monciardini P."/>
        </authorList>
    </citation>
    <scope>NUCLEOTIDE SEQUENCE [LARGE SCALE GENOMIC DNA]</scope>
    <source>
        <strain evidence="2 3">SOSP1-30</strain>
    </source>
</reference>
<sequence length="198" mass="21530">MILFWKRATRYTTLALSIWFLLTALAACGDTTTSDPQPKPTPVVTLRTYQGAGFTLNYPSNWGVHASGNQVTFADPQGRNVLAIFADPDRAGEPDASVVADQAMSHFKGTLLANAQDISAPQTFTTGKVTWIQRSATGSLAITDPGVQGNLFLLVTNFPPQSKNTVTYEVEYYGPTSTFGQANVSFMQMLQSFTFTTR</sequence>
<evidence type="ECO:0000313" key="2">
    <source>
        <dbReference type="EMBL" id="GHO51774.1"/>
    </source>
</evidence>
<feature type="chain" id="PRO_5046613423" description="DUF1795 domain-containing protein" evidence="1">
    <location>
        <begin position="27"/>
        <end position="198"/>
    </location>
</feature>
<organism evidence="2 3">
    <name type="scientific">Ktedonobacter robiniae</name>
    <dbReference type="NCBI Taxonomy" id="2778365"/>
    <lineage>
        <taxon>Bacteria</taxon>
        <taxon>Bacillati</taxon>
        <taxon>Chloroflexota</taxon>
        <taxon>Ktedonobacteria</taxon>
        <taxon>Ktedonobacterales</taxon>
        <taxon>Ktedonobacteraceae</taxon>
        <taxon>Ktedonobacter</taxon>
    </lineage>
</organism>
<dbReference type="Proteomes" id="UP000654345">
    <property type="component" value="Unassembled WGS sequence"/>
</dbReference>
<proteinExistence type="predicted"/>
<name>A0ABQ3UGE0_9CHLR</name>
<evidence type="ECO:0000313" key="3">
    <source>
        <dbReference type="Proteomes" id="UP000654345"/>
    </source>
</evidence>